<evidence type="ECO:0000256" key="4">
    <source>
        <dbReference type="ARBA" id="ARBA00012285"/>
    </source>
</evidence>
<reference evidence="11" key="1">
    <citation type="submission" date="2023-06" db="EMBL/GenBank/DDBJ databases">
        <title>Draft Genome Sequences of Representative Paenibacillus Polymyxa, Bacillus cereus, Fictibacillus sp., and Brevibacillus agri Strains Isolated from Amazonian Dark Earth.</title>
        <authorList>
            <person name="Pellegrinetti T.A."/>
            <person name="Cunha I.C.M."/>
            <person name="Chaves M.G."/>
            <person name="Freitas A.S."/>
            <person name="Silva A.V.R."/>
            <person name="Tsai S.M."/>
            <person name="Mendes L.W."/>
        </authorList>
    </citation>
    <scope>NUCLEOTIDE SEQUENCE</scope>
    <source>
        <strain evidence="11">CENA-BCM004</strain>
    </source>
</reference>
<dbReference type="Pfam" id="PF00155">
    <property type="entry name" value="Aminotran_1_2"/>
    <property type="match status" value="1"/>
</dbReference>
<keyword evidence="5" id="KW-0169">Cobalamin biosynthesis</keyword>
<keyword evidence="6" id="KW-0663">Pyridoxal phosphate</keyword>
<dbReference type="NCBIfam" id="TIGR01140">
    <property type="entry name" value="L_thr_O3P_dcar"/>
    <property type="match status" value="1"/>
</dbReference>
<dbReference type="PANTHER" id="PTHR42885">
    <property type="entry name" value="HISTIDINOL-PHOSPHATE AMINOTRANSFERASE-RELATED"/>
    <property type="match status" value="1"/>
</dbReference>
<evidence type="ECO:0000256" key="3">
    <source>
        <dbReference type="ARBA" id="ARBA00004953"/>
    </source>
</evidence>
<comment type="caution">
    <text evidence="11">The sequence shown here is derived from an EMBL/GenBank/DDBJ whole genome shotgun (WGS) entry which is preliminary data.</text>
</comment>
<evidence type="ECO:0000256" key="9">
    <source>
        <dbReference type="ARBA" id="ARBA00048531"/>
    </source>
</evidence>
<dbReference type="InterPro" id="IPR015422">
    <property type="entry name" value="PyrdxlP-dep_Trfase_small"/>
</dbReference>
<dbReference type="InterPro" id="IPR015424">
    <property type="entry name" value="PyrdxlP-dep_Trfase"/>
</dbReference>
<dbReference type="RefSeq" id="WP_290398288.1">
    <property type="nucleotide sequence ID" value="NZ_JAUHLN010000001.1"/>
</dbReference>
<comment type="function">
    <text evidence="2">Decarboxylates L-threonine-O-3-phosphate to yield (R)-1-amino-2-propanol O-2-phosphate, the precursor for the linkage between the nucleotide loop and the corrin ring in cobalamin.</text>
</comment>
<dbReference type="InterPro" id="IPR004839">
    <property type="entry name" value="Aminotransferase_I/II_large"/>
</dbReference>
<evidence type="ECO:0000256" key="5">
    <source>
        <dbReference type="ARBA" id="ARBA00022573"/>
    </source>
</evidence>
<evidence type="ECO:0000256" key="1">
    <source>
        <dbReference type="ARBA" id="ARBA00001933"/>
    </source>
</evidence>
<keyword evidence="7 11" id="KW-0456">Lyase</keyword>
<dbReference type="Proteomes" id="UP001168694">
    <property type="component" value="Unassembled WGS sequence"/>
</dbReference>
<organism evidence="11 12">
    <name type="scientific">Fictibacillus terranigra</name>
    <dbReference type="NCBI Taxonomy" id="3058424"/>
    <lineage>
        <taxon>Bacteria</taxon>
        <taxon>Bacillati</taxon>
        <taxon>Bacillota</taxon>
        <taxon>Bacilli</taxon>
        <taxon>Bacillales</taxon>
        <taxon>Fictibacillaceae</taxon>
        <taxon>Fictibacillus</taxon>
    </lineage>
</organism>
<proteinExistence type="predicted"/>
<dbReference type="EC" id="4.1.1.81" evidence="4"/>
<evidence type="ECO:0000256" key="7">
    <source>
        <dbReference type="ARBA" id="ARBA00023239"/>
    </source>
</evidence>
<evidence type="ECO:0000256" key="8">
    <source>
        <dbReference type="ARBA" id="ARBA00029996"/>
    </source>
</evidence>
<sequence>MLLPNHGANPQLLAKSLKTSLVENSIDFSVNVNPYPALPKMKEKWTSLYEEILDYPHPSAGPFVQRAAEIEGVGADQVLAGNGAAELIFLIAQAYRGTDVLITAPAFSEYEEACAANDCTVDIYVTSEGEGWQANLDELSEKLIGKQLCFLCNPNNPTGVAWDLDTLESIAALCDHHHVTLVVDEAFVHFLEQPVSTVRLMEKYSNLIVLRSMTKMFHLPGLRLGYAVSSKGQIDRLKKHQPPWSVNGPAQKLGLFCLEQEDFAAEAAMKTTDERKRMLPILLKMGFETSPSAVNFYLLRERGEGKDPLALIKYLLSRGIIVRHTFNFRGLDGRYIRIAVRTPQENDRLLAALEGWNSR</sequence>
<dbReference type="InterPro" id="IPR015421">
    <property type="entry name" value="PyrdxlP-dep_Trfase_major"/>
</dbReference>
<dbReference type="InterPro" id="IPR005860">
    <property type="entry name" value="CobD"/>
</dbReference>
<evidence type="ECO:0000256" key="6">
    <source>
        <dbReference type="ARBA" id="ARBA00022898"/>
    </source>
</evidence>
<dbReference type="GO" id="GO:0048472">
    <property type="term" value="F:threonine-phosphate decarboxylase activity"/>
    <property type="evidence" value="ECO:0007669"/>
    <property type="project" value="UniProtKB-EC"/>
</dbReference>
<protein>
    <recommendedName>
        <fullName evidence="4">threonine-phosphate decarboxylase</fullName>
        <ecNumber evidence="4">4.1.1.81</ecNumber>
    </recommendedName>
    <alternativeName>
        <fullName evidence="8">L-threonine-O-3-phosphate decarboxylase</fullName>
    </alternativeName>
</protein>
<comment type="cofactor">
    <cofactor evidence="1">
        <name>pyridoxal 5'-phosphate</name>
        <dbReference type="ChEBI" id="CHEBI:597326"/>
    </cofactor>
</comment>
<comment type="pathway">
    <text evidence="3">Cofactor biosynthesis; adenosylcobalamin biosynthesis.</text>
</comment>
<accession>A0ABT8E2L5</accession>
<dbReference type="Gene3D" id="3.40.640.10">
    <property type="entry name" value="Type I PLP-dependent aspartate aminotransferase-like (Major domain)"/>
    <property type="match status" value="1"/>
</dbReference>
<comment type="catalytic activity">
    <reaction evidence="9">
        <text>O-phospho-L-threonine + H(+) = (R)-1-aminopropan-2-yl phosphate + CO2</text>
        <dbReference type="Rhea" id="RHEA:11492"/>
        <dbReference type="ChEBI" id="CHEBI:15378"/>
        <dbReference type="ChEBI" id="CHEBI:16526"/>
        <dbReference type="ChEBI" id="CHEBI:58563"/>
        <dbReference type="ChEBI" id="CHEBI:58675"/>
        <dbReference type="EC" id="4.1.1.81"/>
    </reaction>
</comment>
<dbReference type="CDD" id="cd00609">
    <property type="entry name" value="AAT_like"/>
    <property type="match status" value="1"/>
</dbReference>
<dbReference type="EMBL" id="JAUHLN010000001">
    <property type="protein sequence ID" value="MDN4072158.1"/>
    <property type="molecule type" value="Genomic_DNA"/>
</dbReference>
<gene>
    <name evidence="11" type="primary">cobD</name>
    <name evidence="11" type="ORF">QYF49_03805</name>
</gene>
<dbReference type="SUPFAM" id="SSF53383">
    <property type="entry name" value="PLP-dependent transferases"/>
    <property type="match status" value="1"/>
</dbReference>
<dbReference type="Gene3D" id="3.90.1150.10">
    <property type="entry name" value="Aspartate Aminotransferase, domain 1"/>
    <property type="match status" value="1"/>
</dbReference>
<evidence type="ECO:0000313" key="11">
    <source>
        <dbReference type="EMBL" id="MDN4072158.1"/>
    </source>
</evidence>
<evidence type="ECO:0000313" key="12">
    <source>
        <dbReference type="Proteomes" id="UP001168694"/>
    </source>
</evidence>
<evidence type="ECO:0000256" key="2">
    <source>
        <dbReference type="ARBA" id="ARBA00003444"/>
    </source>
</evidence>
<evidence type="ECO:0000259" key="10">
    <source>
        <dbReference type="Pfam" id="PF00155"/>
    </source>
</evidence>
<dbReference type="PANTHER" id="PTHR42885:SF1">
    <property type="entry name" value="THREONINE-PHOSPHATE DECARBOXYLASE"/>
    <property type="match status" value="1"/>
</dbReference>
<keyword evidence="12" id="KW-1185">Reference proteome</keyword>
<name>A0ABT8E2L5_9BACL</name>
<feature type="domain" description="Aminotransferase class I/classII large" evidence="10">
    <location>
        <begin position="25"/>
        <end position="353"/>
    </location>
</feature>